<dbReference type="SUPFAM" id="SSF55729">
    <property type="entry name" value="Acyl-CoA N-acyltransferases (Nat)"/>
    <property type="match status" value="1"/>
</dbReference>
<evidence type="ECO:0000313" key="6">
    <source>
        <dbReference type="Proteomes" id="UP000274097"/>
    </source>
</evidence>
<name>A0A3A9J674_9PROT</name>
<evidence type="ECO:0000313" key="5">
    <source>
        <dbReference type="EMBL" id="RMI15125.1"/>
    </source>
</evidence>
<organism evidence="4 7">
    <name type="scientific">Teichococcus wenyumeiae</name>
    <dbReference type="NCBI Taxonomy" id="2478470"/>
    <lineage>
        <taxon>Bacteria</taxon>
        <taxon>Pseudomonadati</taxon>
        <taxon>Pseudomonadota</taxon>
        <taxon>Alphaproteobacteria</taxon>
        <taxon>Acetobacterales</taxon>
        <taxon>Roseomonadaceae</taxon>
        <taxon>Roseomonas</taxon>
    </lineage>
</organism>
<gene>
    <name evidence="4" type="ORF">D6Z83_26405</name>
    <name evidence="5" type="ORF">EBE87_27155</name>
</gene>
<keyword evidence="2" id="KW-0012">Acyltransferase</keyword>
<proteinExistence type="predicted"/>
<dbReference type="InParanoid" id="A0A3A9J674"/>
<dbReference type="PANTHER" id="PTHR43420">
    <property type="entry name" value="ACETYLTRANSFERASE"/>
    <property type="match status" value="1"/>
</dbReference>
<dbReference type="InterPro" id="IPR050680">
    <property type="entry name" value="YpeA/RimI_acetyltransf"/>
</dbReference>
<keyword evidence="1 4" id="KW-0808">Transferase</keyword>
<dbReference type="RefSeq" id="WP_120641071.1">
    <property type="nucleotide sequence ID" value="NZ_RFLX01000081.1"/>
</dbReference>
<protein>
    <submittedName>
        <fullName evidence="4">GNAT family N-acetyltransferase</fullName>
    </submittedName>
</protein>
<evidence type="ECO:0000256" key="1">
    <source>
        <dbReference type="ARBA" id="ARBA00022679"/>
    </source>
</evidence>
<dbReference type="Gene3D" id="3.40.630.30">
    <property type="match status" value="1"/>
</dbReference>
<evidence type="ECO:0000259" key="3">
    <source>
        <dbReference type="PROSITE" id="PS51186"/>
    </source>
</evidence>
<reference evidence="4 7" key="1">
    <citation type="submission" date="2018-09" db="EMBL/GenBank/DDBJ databases">
        <title>Roseomonas sp. nov., isolated from feces of Tibetan antelopes in the Qinghai-Tibet plateau, China.</title>
        <authorList>
            <person name="Tian Z."/>
        </authorList>
    </citation>
    <scope>NUCLEOTIDE SEQUENCE [LARGE SCALE GENOMIC DNA]</scope>
    <source>
        <strain evidence="5 6">Z23</strain>
        <strain evidence="4 7">Z24</strain>
    </source>
</reference>
<sequence length="149" mass="17296">MKRVQLRQLGLDEMDAAASVHRASFDERLPWLTGLHTPAEDRWFYRQRVFPECSVWGAIENDTLLGIIAFREDWIDQFYVLPSAQGKGIGTALLEVAKSKADSLLLWTFQRNNAARRFYEQRGFVAVRETDGSKNEEREPDVLYRWVTS</sequence>
<keyword evidence="6" id="KW-1185">Reference proteome</keyword>
<feature type="domain" description="N-acetyltransferase" evidence="3">
    <location>
        <begin position="4"/>
        <end position="142"/>
    </location>
</feature>
<dbReference type="FunCoup" id="A0A3A9J674">
    <property type="interactions" value="7"/>
</dbReference>
<evidence type="ECO:0000313" key="7">
    <source>
        <dbReference type="Proteomes" id="UP000278036"/>
    </source>
</evidence>
<dbReference type="EMBL" id="RFLX01000081">
    <property type="protein sequence ID" value="RMI15125.1"/>
    <property type="molecule type" value="Genomic_DNA"/>
</dbReference>
<dbReference type="Proteomes" id="UP000274097">
    <property type="component" value="Unassembled WGS sequence"/>
</dbReference>
<dbReference type="GO" id="GO:0016747">
    <property type="term" value="F:acyltransferase activity, transferring groups other than amino-acyl groups"/>
    <property type="evidence" value="ECO:0007669"/>
    <property type="project" value="InterPro"/>
</dbReference>
<evidence type="ECO:0000313" key="4">
    <source>
        <dbReference type="EMBL" id="RKK01171.1"/>
    </source>
</evidence>
<dbReference type="OrthoDB" id="9797417at2"/>
<dbReference type="Proteomes" id="UP000278036">
    <property type="component" value="Unassembled WGS sequence"/>
</dbReference>
<dbReference type="Pfam" id="PF00583">
    <property type="entry name" value="Acetyltransf_1"/>
    <property type="match status" value="1"/>
</dbReference>
<comment type="caution">
    <text evidence="4">The sequence shown here is derived from an EMBL/GenBank/DDBJ whole genome shotgun (WGS) entry which is preliminary data.</text>
</comment>
<dbReference type="AlphaFoldDB" id="A0A3A9J674"/>
<dbReference type="EMBL" id="RAQU01000329">
    <property type="protein sequence ID" value="RKK01171.1"/>
    <property type="molecule type" value="Genomic_DNA"/>
</dbReference>
<accession>A0A3A9J674</accession>
<dbReference type="InterPro" id="IPR016181">
    <property type="entry name" value="Acyl_CoA_acyltransferase"/>
</dbReference>
<dbReference type="PROSITE" id="PS51186">
    <property type="entry name" value="GNAT"/>
    <property type="match status" value="1"/>
</dbReference>
<evidence type="ECO:0000256" key="2">
    <source>
        <dbReference type="ARBA" id="ARBA00023315"/>
    </source>
</evidence>
<dbReference type="InterPro" id="IPR000182">
    <property type="entry name" value="GNAT_dom"/>
</dbReference>
<dbReference type="CDD" id="cd04301">
    <property type="entry name" value="NAT_SF"/>
    <property type="match status" value="1"/>
</dbReference>